<evidence type="ECO:0000313" key="3">
    <source>
        <dbReference type="Proteomes" id="UP000626109"/>
    </source>
</evidence>
<name>A0A813IRG2_POLGL</name>
<protein>
    <submittedName>
        <fullName evidence="2">Uncharacterized protein</fullName>
    </submittedName>
</protein>
<comment type="caution">
    <text evidence="2">The sequence shown here is derived from an EMBL/GenBank/DDBJ whole genome shotgun (WGS) entry which is preliminary data.</text>
</comment>
<proteinExistence type="predicted"/>
<dbReference type="AlphaFoldDB" id="A0A813IRG2"/>
<evidence type="ECO:0000256" key="1">
    <source>
        <dbReference type="SAM" id="MobiDB-lite"/>
    </source>
</evidence>
<organism evidence="2 3">
    <name type="scientific">Polarella glacialis</name>
    <name type="common">Dinoflagellate</name>
    <dbReference type="NCBI Taxonomy" id="89957"/>
    <lineage>
        <taxon>Eukaryota</taxon>
        <taxon>Sar</taxon>
        <taxon>Alveolata</taxon>
        <taxon>Dinophyceae</taxon>
        <taxon>Suessiales</taxon>
        <taxon>Suessiaceae</taxon>
        <taxon>Polarella</taxon>
    </lineage>
</organism>
<gene>
    <name evidence="2" type="ORF">PGLA2088_LOCUS11371</name>
</gene>
<evidence type="ECO:0000313" key="2">
    <source>
        <dbReference type="EMBL" id="CAE8655038.1"/>
    </source>
</evidence>
<feature type="compositionally biased region" description="Basic and acidic residues" evidence="1">
    <location>
        <begin position="1"/>
        <end position="15"/>
    </location>
</feature>
<dbReference type="EMBL" id="CAJNNW010013120">
    <property type="protein sequence ID" value="CAE8655038.1"/>
    <property type="molecule type" value="Genomic_DNA"/>
</dbReference>
<dbReference type="Proteomes" id="UP000626109">
    <property type="component" value="Unassembled WGS sequence"/>
</dbReference>
<accession>A0A813IRG2</accession>
<feature type="compositionally biased region" description="Acidic residues" evidence="1">
    <location>
        <begin position="16"/>
        <end position="30"/>
    </location>
</feature>
<sequence length="243" mass="26571">MQRAAEDTGEDHDSGAETDGDDSDSEEDETGSSSERLPERRISAKPLRLVRIREGPCEGDAEQRKQPGLFFAPEDASLDSLGQGLPQILRKVGQVLRQLVIDEGCQGLVVEGHADEGIQDDQLLHTLATQRAEAVCAFLFDFVCQPQEKPDAEDEQQGESREECPAKGNAVARAATKLEDLQESGVLDNLLQPEPPSGVCPTDPSDRLLRPEALISCSRGRSCRFTEEFGLGGLNRRVQIFIM</sequence>
<reference evidence="2" key="1">
    <citation type="submission" date="2021-02" db="EMBL/GenBank/DDBJ databases">
        <authorList>
            <person name="Dougan E. K."/>
            <person name="Rhodes N."/>
            <person name="Thang M."/>
            <person name="Chan C."/>
        </authorList>
    </citation>
    <scope>NUCLEOTIDE SEQUENCE</scope>
</reference>
<feature type="region of interest" description="Disordered" evidence="1">
    <location>
        <begin position="1"/>
        <end position="42"/>
    </location>
</feature>